<accession>A0ABT3ZDK1</accession>
<reference evidence="1" key="1">
    <citation type="submission" date="2022-10" db="EMBL/GenBank/DDBJ databases">
        <title>Hoeflea sp. G2-23, isolated from marine algae.</title>
        <authorList>
            <person name="Kristyanto S."/>
            <person name="Kim J.M."/>
            <person name="Jeon C.O."/>
        </authorList>
    </citation>
    <scope>NUCLEOTIDE SEQUENCE</scope>
    <source>
        <strain evidence="1">G2-23</strain>
    </source>
</reference>
<proteinExistence type="predicted"/>
<evidence type="ECO:0000313" key="2">
    <source>
        <dbReference type="Proteomes" id="UP001073227"/>
    </source>
</evidence>
<comment type="caution">
    <text evidence="1">The sequence shown here is derived from an EMBL/GenBank/DDBJ whole genome shotgun (WGS) entry which is preliminary data.</text>
</comment>
<dbReference type="NCBIfam" id="TIGR04255">
    <property type="entry name" value="sporadTIGR04255"/>
    <property type="match status" value="1"/>
</dbReference>
<organism evidence="1 2">
    <name type="scientific">Hoeflea algicola</name>
    <dbReference type="NCBI Taxonomy" id="2983763"/>
    <lineage>
        <taxon>Bacteria</taxon>
        <taxon>Pseudomonadati</taxon>
        <taxon>Pseudomonadota</taxon>
        <taxon>Alphaproteobacteria</taxon>
        <taxon>Hyphomicrobiales</taxon>
        <taxon>Rhizobiaceae</taxon>
        <taxon>Hoeflea</taxon>
    </lineage>
</organism>
<dbReference type="InterPro" id="IPR026349">
    <property type="entry name" value="CHP04255"/>
</dbReference>
<sequence>MKYEAPPIVEVTVEFRFSEPVPYEIIEKKAHIFENNYEGKKFEQQARIELKSSPEQTVHADRRMVGIRFSSNNELEVCIIHTNRIVVAQLAPYNGWEDFSPRIARDLSLFSKHFVKRKFSRIGLRSVNRIDIPEQTVELSDYLTLYPHLPFYGKTMGTGFALESTQQFLDTDYLFKVRSATVESPVPESLSFLLDIDLSTEQNIPMRENEILAKLDEMRGIKNHIFETSITDKCRTLFN</sequence>
<gene>
    <name evidence="1" type="ORF">OEG84_19645</name>
</gene>
<protein>
    <submittedName>
        <fullName evidence="1">TIGR04255 family protein</fullName>
    </submittedName>
</protein>
<evidence type="ECO:0000313" key="1">
    <source>
        <dbReference type="EMBL" id="MCY0149852.1"/>
    </source>
</evidence>
<name>A0ABT3ZDK1_9HYPH</name>
<keyword evidence="2" id="KW-1185">Reference proteome</keyword>
<dbReference type="Proteomes" id="UP001073227">
    <property type="component" value="Unassembled WGS sequence"/>
</dbReference>
<dbReference type="EMBL" id="JAOVZR010000001">
    <property type="protein sequence ID" value="MCY0149852.1"/>
    <property type="molecule type" value="Genomic_DNA"/>
</dbReference>
<dbReference type="RefSeq" id="WP_267655289.1">
    <property type="nucleotide sequence ID" value="NZ_JAOVZR010000001.1"/>
</dbReference>